<feature type="domain" description="Major facilitator superfamily (MFS) profile" evidence="5">
    <location>
        <begin position="74"/>
        <end position="260"/>
    </location>
</feature>
<feature type="transmembrane region" description="Helical" evidence="4">
    <location>
        <begin position="29"/>
        <end position="48"/>
    </location>
</feature>
<keyword evidence="3 4" id="KW-0472">Membrane</keyword>
<accession>A0A2M7S5S3</accession>
<dbReference type="GO" id="GO:0022857">
    <property type="term" value="F:transmembrane transporter activity"/>
    <property type="evidence" value="ECO:0007669"/>
    <property type="project" value="InterPro"/>
</dbReference>
<dbReference type="SUPFAM" id="SSF103473">
    <property type="entry name" value="MFS general substrate transporter"/>
    <property type="match status" value="1"/>
</dbReference>
<dbReference type="Gene3D" id="1.20.1250.20">
    <property type="entry name" value="MFS general substrate transporter like domains"/>
    <property type="match status" value="1"/>
</dbReference>
<evidence type="ECO:0000256" key="3">
    <source>
        <dbReference type="ARBA" id="ARBA00023136"/>
    </source>
</evidence>
<comment type="caution">
    <text evidence="6">The sequence shown here is derived from an EMBL/GenBank/DDBJ whole genome shotgun (WGS) entry which is preliminary data.</text>
</comment>
<feature type="transmembrane region" description="Helical" evidence="4">
    <location>
        <begin position="147"/>
        <end position="165"/>
    </location>
</feature>
<sequence length="260" mass="27593">MAISASNGLSILSAFIAGKYLDRLGFPSGYAACFFSAFLAQGLSLVFLGCNIERENKHAVEEKHSFGDYLVILKGILKNDRYFLRFLTVQIILCLSGIAGPFFGVYADYKLHLTGSMLGGLTMMLVAGQAVATIILGMLGDYWGHRTSLAISVFSAAAAAVLAVFSNSFPMFSIVFFLLGIGGAPAFVSIINMLLEMNETGDRGSYIALNTTFTAPFAAAAPLIGGLLIKNVSYTFVFMLAAGILVAGFILLLCGAPKQS</sequence>
<dbReference type="Pfam" id="PF07690">
    <property type="entry name" value="MFS_1"/>
    <property type="match status" value="1"/>
</dbReference>
<organism evidence="6 7">
    <name type="scientific">Candidatus Desantisbacteria bacterium CG_4_10_14_0_8_um_filter_48_22</name>
    <dbReference type="NCBI Taxonomy" id="1974543"/>
    <lineage>
        <taxon>Bacteria</taxon>
        <taxon>Candidatus Desantisiibacteriota</taxon>
    </lineage>
</organism>
<feature type="transmembrane region" description="Helical" evidence="4">
    <location>
        <begin position="82"/>
        <end position="106"/>
    </location>
</feature>
<dbReference type="InterPro" id="IPR052528">
    <property type="entry name" value="Sugar_transport-like"/>
</dbReference>
<feature type="transmembrane region" description="Helical" evidence="4">
    <location>
        <begin position="171"/>
        <end position="195"/>
    </location>
</feature>
<keyword evidence="1 4" id="KW-0812">Transmembrane</keyword>
<evidence type="ECO:0000313" key="6">
    <source>
        <dbReference type="EMBL" id="PIZ14895.1"/>
    </source>
</evidence>
<evidence type="ECO:0000313" key="7">
    <source>
        <dbReference type="Proteomes" id="UP000229307"/>
    </source>
</evidence>
<evidence type="ECO:0000259" key="5">
    <source>
        <dbReference type="PROSITE" id="PS50850"/>
    </source>
</evidence>
<evidence type="ECO:0000256" key="4">
    <source>
        <dbReference type="SAM" id="Phobius"/>
    </source>
</evidence>
<feature type="transmembrane region" description="Helical" evidence="4">
    <location>
        <begin position="207"/>
        <end position="229"/>
    </location>
</feature>
<dbReference type="PANTHER" id="PTHR23526">
    <property type="entry name" value="INTEGRAL MEMBRANE TRANSPORT PROTEIN-RELATED"/>
    <property type="match status" value="1"/>
</dbReference>
<feature type="transmembrane region" description="Helical" evidence="4">
    <location>
        <begin position="118"/>
        <end position="140"/>
    </location>
</feature>
<proteinExistence type="predicted"/>
<reference evidence="7" key="1">
    <citation type="submission" date="2017-09" db="EMBL/GenBank/DDBJ databases">
        <title>Depth-based differentiation of microbial function through sediment-hosted aquifers and enrichment of novel symbionts in the deep terrestrial subsurface.</title>
        <authorList>
            <person name="Probst A.J."/>
            <person name="Ladd B."/>
            <person name="Jarett J.K."/>
            <person name="Geller-Mcgrath D.E."/>
            <person name="Sieber C.M.K."/>
            <person name="Emerson J.B."/>
            <person name="Anantharaman K."/>
            <person name="Thomas B.C."/>
            <person name="Malmstrom R."/>
            <person name="Stieglmeier M."/>
            <person name="Klingl A."/>
            <person name="Woyke T."/>
            <person name="Ryan C.M."/>
            <person name="Banfield J.F."/>
        </authorList>
    </citation>
    <scope>NUCLEOTIDE SEQUENCE [LARGE SCALE GENOMIC DNA]</scope>
</reference>
<dbReference type="AlphaFoldDB" id="A0A2M7S5S3"/>
<dbReference type="PROSITE" id="PS50850">
    <property type="entry name" value="MFS"/>
    <property type="match status" value="1"/>
</dbReference>
<dbReference type="Proteomes" id="UP000229307">
    <property type="component" value="Unassembled WGS sequence"/>
</dbReference>
<dbReference type="EMBL" id="PFMR01000295">
    <property type="protein sequence ID" value="PIZ14895.1"/>
    <property type="molecule type" value="Genomic_DNA"/>
</dbReference>
<dbReference type="InterPro" id="IPR036259">
    <property type="entry name" value="MFS_trans_sf"/>
</dbReference>
<evidence type="ECO:0000256" key="1">
    <source>
        <dbReference type="ARBA" id="ARBA00022692"/>
    </source>
</evidence>
<protein>
    <recommendedName>
        <fullName evidence="5">Major facilitator superfamily (MFS) profile domain-containing protein</fullName>
    </recommendedName>
</protein>
<dbReference type="PANTHER" id="PTHR23526:SF1">
    <property type="entry name" value="MAJOR FACILITATOR SUPERFAMILY MFS_1"/>
    <property type="match status" value="1"/>
</dbReference>
<dbReference type="InterPro" id="IPR011701">
    <property type="entry name" value="MFS"/>
</dbReference>
<name>A0A2M7S5S3_9BACT</name>
<evidence type="ECO:0000256" key="2">
    <source>
        <dbReference type="ARBA" id="ARBA00022989"/>
    </source>
</evidence>
<keyword evidence="2 4" id="KW-1133">Transmembrane helix</keyword>
<gene>
    <name evidence="6" type="ORF">COY52_10780</name>
</gene>
<dbReference type="InterPro" id="IPR020846">
    <property type="entry name" value="MFS_dom"/>
</dbReference>
<feature type="transmembrane region" description="Helical" evidence="4">
    <location>
        <begin position="235"/>
        <end position="256"/>
    </location>
</feature>